<proteinExistence type="evidence at transcript level"/>
<dbReference type="EMBL" id="AY603599">
    <property type="protein sequence ID" value="AAU06513.1"/>
    <property type="molecule type" value="mRNA"/>
</dbReference>
<protein>
    <submittedName>
        <fullName evidence="2">Putative salivary protein</fullName>
    </submittedName>
</protein>
<organism evidence="2">
    <name type="scientific">Culicoides sonorensis</name>
    <name type="common">Biting midge</name>
    <dbReference type="NCBI Taxonomy" id="179676"/>
    <lineage>
        <taxon>Eukaryota</taxon>
        <taxon>Metazoa</taxon>
        <taxon>Ecdysozoa</taxon>
        <taxon>Arthropoda</taxon>
        <taxon>Hexapoda</taxon>
        <taxon>Insecta</taxon>
        <taxon>Pterygota</taxon>
        <taxon>Neoptera</taxon>
        <taxon>Endopterygota</taxon>
        <taxon>Diptera</taxon>
        <taxon>Nematocera</taxon>
        <taxon>Chironomoidea</taxon>
        <taxon>Ceratopogonidae</taxon>
        <taxon>Ceratopogoninae</taxon>
        <taxon>Culicoides</taxon>
        <taxon>Monoculicoides</taxon>
    </lineage>
</organism>
<feature type="signal peptide" evidence="1">
    <location>
        <begin position="1"/>
        <end position="20"/>
    </location>
</feature>
<accession>Q66U49</accession>
<reference evidence="2" key="1">
    <citation type="journal article" date="2005" name="Insect Mol. Biol.">
        <title>Midgut and salivary gland transcriptomes of the arbovirus vector Culicoides sonorensis (Diptera: Ceratopogonidae).</title>
        <authorList>
            <person name="Campbell C.L."/>
            <person name="Vandyke K.A."/>
            <person name="Letchworth G.J."/>
            <person name="Drolet B.S."/>
            <person name="Hanekamp T."/>
            <person name="Wilson W.C."/>
        </authorList>
    </citation>
    <scope>NUCLEOTIDE SEQUENCE</scope>
</reference>
<dbReference type="AlphaFoldDB" id="Q66U49"/>
<evidence type="ECO:0000313" key="2">
    <source>
        <dbReference type="EMBL" id="AAU06513.1"/>
    </source>
</evidence>
<feature type="chain" id="PRO_5004269565" evidence="1">
    <location>
        <begin position="21"/>
        <end position="84"/>
    </location>
</feature>
<keyword evidence="1" id="KW-0732">Signal</keyword>
<sequence length="84" mass="9550">MKIFTILILLGIFCPSFIRAVPLEDQKSVSAITRIDTLQDKAPDVRVLTAKSTICDFWVCNLDCRKKGYNKGRCDYGQPCKCLY</sequence>
<evidence type="ECO:0000256" key="1">
    <source>
        <dbReference type="SAM" id="SignalP"/>
    </source>
</evidence>
<name>Q66U49_CULSO</name>